<name>A0A1G2FAS1_9BACT</name>
<organism evidence="3 4">
    <name type="scientific">Candidatus Portnoybacteria bacterium RBG_13_41_18</name>
    <dbReference type="NCBI Taxonomy" id="1801991"/>
    <lineage>
        <taxon>Bacteria</taxon>
        <taxon>Candidatus Portnoyibacteriota</taxon>
    </lineage>
</organism>
<dbReference type="AlphaFoldDB" id="A0A1G2FAS1"/>
<accession>A0A1G2FAS1</accession>
<evidence type="ECO:0000259" key="2">
    <source>
        <dbReference type="Pfam" id="PF01345"/>
    </source>
</evidence>
<evidence type="ECO:0000256" key="1">
    <source>
        <dbReference type="SAM" id="Phobius"/>
    </source>
</evidence>
<protein>
    <recommendedName>
        <fullName evidence="2">DUF11 domain-containing protein</fullName>
    </recommendedName>
</protein>
<keyword evidence="1" id="KW-0472">Membrane</keyword>
<dbReference type="Proteomes" id="UP000177725">
    <property type="component" value="Unassembled WGS sequence"/>
</dbReference>
<dbReference type="InterPro" id="IPR001434">
    <property type="entry name" value="OmcB-like_DUF11"/>
</dbReference>
<dbReference type="Pfam" id="PF01345">
    <property type="entry name" value="DUF11"/>
    <property type="match status" value="1"/>
</dbReference>
<feature type="transmembrane region" description="Helical" evidence="1">
    <location>
        <begin position="33"/>
        <end position="54"/>
    </location>
</feature>
<dbReference type="EMBL" id="MHMV01000006">
    <property type="protein sequence ID" value="OGZ34967.1"/>
    <property type="molecule type" value="Genomic_DNA"/>
</dbReference>
<dbReference type="NCBIfam" id="TIGR01451">
    <property type="entry name" value="B_ant_repeat"/>
    <property type="match status" value="1"/>
</dbReference>
<gene>
    <name evidence="3" type="ORF">A2174_00055</name>
</gene>
<dbReference type="InterPro" id="IPR051172">
    <property type="entry name" value="Chlamydia_OmcB"/>
</dbReference>
<keyword evidence="1" id="KW-0812">Transmembrane</keyword>
<dbReference type="PANTHER" id="PTHR34819">
    <property type="entry name" value="LARGE CYSTEINE-RICH PERIPLASMIC PROTEIN OMCB"/>
    <property type="match status" value="1"/>
</dbReference>
<sequence>MKNIFINKEEGIKNLYLTDGKRKIRENDKKQKISLKIFAGIIILGILLPSLAMLQASDNPRFNIFTPYSCALEYNRDYYLICVKNETKGTNYNTFVSADPGDILTYSVYYHNGINNTIATNTKLRVNIPTSSAASQEVRAYLWADNAENATFNNPLTFSNTVNISSAQTLEYIQNSAQWFPNQTSPLFDSPTPFPYGQSGNEIISGGVNVGDIEGCWEFSGMVNFKVKVSQVIQRPDLTISKTVRNITENEYNFSESTQAKPRQTLEFSLVIAATGNVALANVIVRDELPIRLLYINGSARIGGSPTSDGIISLSGINIGSIAAGSSKSVTFRVNVEREVSFQRGQTNLTNTGFARADSLFEKSDTAQIVVNYGGCNPENNSPGRR</sequence>
<feature type="domain" description="DUF11" evidence="2">
    <location>
        <begin position="257"/>
        <end position="356"/>
    </location>
</feature>
<proteinExistence type="predicted"/>
<comment type="caution">
    <text evidence="3">The sequence shown here is derived from an EMBL/GenBank/DDBJ whole genome shotgun (WGS) entry which is preliminary data.</text>
</comment>
<reference evidence="3 4" key="1">
    <citation type="journal article" date="2016" name="Nat. Commun.">
        <title>Thousands of microbial genomes shed light on interconnected biogeochemical processes in an aquifer system.</title>
        <authorList>
            <person name="Anantharaman K."/>
            <person name="Brown C.T."/>
            <person name="Hug L.A."/>
            <person name="Sharon I."/>
            <person name="Castelle C.J."/>
            <person name="Probst A.J."/>
            <person name="Thomas B.C."/>
            <person name="Singh A."/>
            <person name="Wilkins M.J."/>
            <person name="Karaoz U."/>
            <person name="Brodie E.L."/>
            <person name="Williams K.H."/>
            <person name="Hubbard S.S."/>
            <person name="Banfield J.F."/>
        </authorList>
    </citation>
    <scope>NUCLEOTIDE SEQUENCE [LARGE SCALE GENOMIC DNA]</scope>
</reference>
<evidence type="ECO:0000313" key="4">
    <source>
        <dbReference type="Proteomes" id="UP000177725"/>
    </source>
</evidence>
<dbReference type="PANTHER" id="PTHR34819:SF3">
    <property type="entry name" value="CELL SURFACE PROTEIN"/>
    <property type="match status" value="1"/>
</dbReference>
<keyword evidence="1" id="KW-1133">Transmembrane helix</keyword>
<evidence type="ECO:0000313" key="3">
    <source>
        <dbReference type="EMBL" id="OGZ34967.1"/>
    </source>
</evidence>
<dbReference type="InterPro" id="IPR047589">
    <property type="entry name" value="DUF11_rpt"/>
</dbReference>